<evidence type="ECO:0000256" key="5">
    <source>
        <dbReference type="PROSITE-ProRule" id="PRU01016"/>
    </source>
</evidence>
<feature type="compositionally biased region" description="Polar residues" evidence="6">
    <location>
        <begin position="125"/>
        <end position="138"/>
    </location>
</feature>
<sequence>MPLPLPALVPGLRRPRDEDDINDLESPPPRKRKLVPMVDLTEGAGLVRRTKCLNIIPEDESSHHTPDTRFGPLIPSAQPRIQSSSQKCFQPFSLGPIHKGQVTRPGSTLRTSKAAPSSRDVPSGTYLNTGLRTPTAGSPISAPRLRVTSPIQRVVGRDKSPHSLFNIPGILPRSKTTNQSARATVSSCLPAEKYYELELDSILHNGHLLRVRKTVELSDGTFLRIASIKNRISDNGDDFIFLQGSKFQRARNFMGMLPLRKNEVAMCSLSENVPLSEVLKPRILILTNAAFPKYRVIAGDKEIDEIEGRLVCRWRIKVVSKQEGYMWRLQQHEVDAGYQVDDGEQRKRWRGGLVELVKMLQEGALQDTPCENLFEQEGFVEWSARKKNFVDLTAEKQREEGMKEMHHTAIVTNSSSLELKQTYDLLKASGLKSSRYEATIDSRTPAVKSKWLLVPQDITLSKSPSKSFPEKYNSLQNFKNSPKSPPPRPVFKPGFSPPTKYKFGDAFCGGGGMSSGARSAGFANAWSFDFNIDAVATYRMNFPGCKTYHISANEFVALPPEDLLVDVVHLSPPCQPHSPAHTIAGKDDDRNEASLFCIKECLEASRPRIVTLEQTDGILNRQEWFRSLVLCFTELGFSVSWKVLHGVEYGLPQTRKRLFLLAASPGELLPDFPTPKYAHPTRDKHLNSSLPPARTVRSAIGYIPYSSTCHQPLYFPNGFRPSPVDFDQPLRATILASGGPYDVHPSGLRPFTPRELACLQTFPVTHDFAGSVFQKKKQIGNAVPPVLAKALLKEVRKTLEKADRERSKKAEEDAGKGKGKGRGKGRRRGKGKGKRGEKEKENEGWVTILQSLGGKEKEEEDKKKEREKEEKGENEMENEMELQATINITDDEEGRVTVLQSLRGKENEKDKEGLQTAINIPDDEEGNVTILQPPEEMELQETINIPEEMELQATINIPNDEESGVTILQSFRGKEKGEELQTAINIPDDEEGNVTILQPPEEMELQTTINIPDDGGGKVTILQSLGGIMVMTVD</sequence>
<comment type="similarity">
    <text evidence="5">Belongs to the class I-like SAM-binding methyltransferase superfamily. C5-methyltransferase family.</text>
</comment>
<dbReference type="EMBL" id="JBBBZM010000057">
    <property type="protein sequence ID" value="KAL0636080.1"/>
    <property type="molecule type" value="Genomic_DNA"/>
</dbReference>
<accession>A0ABR3GJI5</accession>
<dbReference type="InterPro" id="IPR001525">
    <property type="entry name" value="C5_MeTfrase"/>
</dbReference>
<feature type="region of interest" description="Disordered" evidence="6">
    <location>
        <begin position="1"/>
        <end position="31"/>
    </location>
</feature>
<feature type="active site" evidence="5">
    <location>
        <position position="574"/>
    </location>
</feature>
<keyword evidence="4 5" id="KW-0949">S-adenosyl-L-methionine</keyword>
<dbReference type="Proteomes" id="UP001447188">
    <property type="component" value="Unassembled WGS sequence"/>
</dbReference>
<dbReference type="Gene3D" id="3.90.120.10">
    <property type="entry name" value="DNA Methylase, subunit A, domain 2"/>
    <property type="match status" value="1"/>
</dbReference>
<keyword evidence="2 5" id="KW-0489">Methyltransferase</keyword>
<dbReference type="PRINTS" id="PR00105">
    <property type="entry name" value="C5METTRFRASE"/>
</dbReference>
<evidence type="ECO:0000256" key="4">
    <source>
        <dbReference type="ARBA" id="ARBA00022691"/>
    </source>
</evidence>
<evidence type="ECO:0000313" key="8">
    <source>
        <dbReference type="Proteomes" id="UP001447188"/>
    </source>
</evidence>
<dbReference type="InterPro" id="IPR031303">
    <property type="entry name" value="C5_meth_CS"/>
</dbReference>
<feature type="region of interest" description="Disordered" evidence="6">
    <location>
        <begin position="96"/>
        <end position="141"/>
    </location>
</feature>
<evidence type="ECO:0000256" key="2">
    <source>
        <dbReference type="ARBA" id="ARBA00022603"/>
    </source>
</evidence>
<dbReference type="EC" id="2.1.1.37" evidence="1"/>
<dbReference type="PROSITE" id="PS51679">
    <property type="entry name" value="SAM_MT_C5"/>
    <property type="match status" value="1"/>
</dbReference>
<feature type="compositionally biased region" description="Polar residues" evidence="6">
    <location>
        <begin position="104"/>
        <end position="115"/>
    </location>
</feature>
<dbReference type="InterPro" id="IPR029063">
    <property type="entry name" value="SAM-dependent_MTases_sf"/>
</dbReference>
<keyword evidence="3 5" id="KW-0808">Transferase</keyword>
<name>A0ABR3GJI5_9PEZI</name>
<proteinExistence type="inferred from homology"/>
<comment type="caution">
    <text evidence="7">The sequence shown here is derived from an EMBL/GenBank/DDBJ whole genome shotgun (WGS) entry which is preliminary data.</text>
</comment>
<gene>
    <name evidence="7" type="ORF">Q9L58_004986</name>
</gene>
<feature type="region of interest" description="Disordered" evidence="6">
    <location>
        <begin position="799"/>
        <end position="878"/>
    </location>
</feature>
<dbReference type="InterPro" id="IPR050390">
    <property type="entry name" value="C5-Methyltransferase"/>
</dbReference>
<evidence type="ECO:0000256" key="1">
    <source>
        <dbReference type="ARBA" id="ARBA00011975"/>
    </source>
</evidence>
<reference evidence="7 8" key="1">
    <citation type="submission" date="2024-02" db="EMBL/GenBank/DDBJ databases">
        <title>Discinaceae phylogenomics.</title>
        <authorList>
            <person name="Dirks A.C."/>
            <person name="James T.Y."/>
        </authorList>
    </citation>
    <scope>NUCLEOTIDE SEQUENCE [LARGE SCALE GENOMIC DNA]</scope>
    <source>
        <strain evidence="7 8">ACD0624</strain>
    </source>
</reference>
<dbReference type="PANTHER" id="PTHR10629">
    <property type="entry name" value="CYTOSINE-SPECIFIC METHYLTRANSFERASE"/>
    <property type="match status" value="1"/>
</dbReference>
<evidence type="ECO:0000256" key="3">
    <source>
        <dbReference type="ARBA" id="ARBA00022679"/>
    </source>
</evidence>
<feature type="compositionally biased region" description="Basic and acidic residues" evidence="6">
    <location>
        <begin position="854"/>
        <end position="874"/>
    </location>
</feature>
<dbReference type="Gene3D" id="3.40.50.150">
    <property type="entry name" value="Vaccinia Virus protein VP39"/>
    <property type="match status" value="1"/>
</dbReference>
<evidence type="ECO:0000313" key="7">
    <source>
        <dbReference type="EMBL" id="KAL0636080.1"/>
    </source>
</evidence>
<keyword evidence="8" id="KW-1185">Reference proteome</keyword>
<feature type="compositionally biased region" description="Basic and acidic residues" evidence="6">
    <location>
        <begin position="834"/>
        <end position="843"/>
    </location>
</feature>
<evidence type="ECO:0000256" key="6">
    <source>
        <dbReference type="SAM" id="MobiDB-lite"/>
    </source>
</evidence>
<dbReference type="PANTHER" id="PTHR10629:SF52">
    <property type="entry name" value="DNA (CYTOSINE-5)-METHYLTRANSFERASE 1"/>
    <property type="match status" value="1"/>
</dbReference>
<feature type="compositionally biased region" description="Basic residues" evidence="6">
    <location>
        <begin position="817"/>
        <end position="833"/>
    </location>
</feature>
<dbReference type="SUPFAM" id="SSF53335">
    <property type="entry name" value="S-adenosyl-L-methionine-dependent methyltransferases"/>
    <property type="match status" value="1"/>
</dbReference>
<dbReference type="PROSITE" id="PS00095">
    <property type="entry name" value="C5_MTASE_2"/>
    <property type="match status" value="1"/>
</dbReference>
<protein>
    <recommendedName>
        <fullName evidence="1">DNA (cytosine-5-)-methyltransferase</fullName>
        <ecNumber evidence="1">2.1.1.37</ecNumber>
    </recommendedName>
</protein>
<organism evidence="7 8">
    <name type="scientific">Discina gigas</name>
    <dbReference type="NCBI Taxonomy" id="1032678"/>
    <lineage>
        <taxon>Eukaryota</taxon>
        <taxon>Fungi</taxon>
        <taxon>Dikarya</taxon>
        <taxon>Ascomycota</taxon>
        <taxon>Pezizomycotina</taxon>
        <taxon>Pezizomycetes</taxon>
        <taxon>Pezizales</taxon>
        <taxon>Discinaceae</taxon>
        <taxon>Discina</taxon>
    </lineage>
</organism>
<dbReference type="Pfam" id="PF00145">
    <property type="entry name" value="DNA_methylase"/>
    <property type="match status" value="2"/>
</dbReference>
<feature type="compositionally biased region" description="Basic and acidic residues" evidence="6">
    <location>
        <begin position="799"/>
        <end position="816"/>
    </location>
</feature>